<dbReference type="Proteomes" id="UP000309550">
    <property type="component" value="Unassembled WGS sequence"/>
</dbReference>
<proteinExistence type="predicted"/>
<name>A0A5S3PMH4_9RHOB</name>
<accession>A0A5S3PMH4</accession>
<sequence length="105" mass="11591">MAVLALFALPATIDLWRDPRAGLDLDDEGLRWFSGTRHAEVAWGEVGHVRLDTRLDFSVRASVVLADGGRKIRLPYESTPPHKALEAALLARGIAVQRHHFSLIG</sequence>
<reference evidence="1 2" key="1">
    <citation type="submission" date="2019-05" db="EMBL/GenBank/DDBJ databases">
        <title>Sulfitobacter sabulilitoris sp. nov., isolated from a marine sand.</title>
        <authorList>
            <person name="Yoon J.-H."/>
        </authorList>
    </citation>
    <scope>NUCLEOTIDE SEQUENCE [LARGE SCALE GENOMIC DNA]</scope>
    <source>
        <strain evidence="1 2">HSMS-29</strain>
    </source>
</reference>
<comment type="caution">
    <text evidence="1">The sequence shown here is derived from an EMBL/GenBank/DDBJ whole genome shotgun (WGS) entry which is preliminary data.</text>
</comment>
<protein>
    <submittedName>
        <fullName evidence="1">Uncharacterized protein</fullName>
    </submittedName>
</protein>
<keyword evidence="2" id="KW-1185">Reference proteome</keyword>
<dbReference type="OrthoDB" id="7867097at2"/>
<evidence type="ECO:0000313" key="2">
    <source>
        <dbReference type="Proteomes" id="UP000309550"/>
    </source>
</evidence>
<dbReference type="EMBL" id="VANS01000001">
    <property type="protein sequence ID" value="TMM55624.1"/>
    <property type="molecule type" value="Genomic_DNA"/>
</dbReference>
<gene>
    <name evidence="1" type="ORF">FDT80_05310</name>
</gene>
<evidence type="ECO:0000313" key="1">
    <source>
        <dbReference type="EMBL" id="TMM55624.1"/>
    </source>
</evidence>
<organism evidence="1 2">
    <name type="scientific">Sulfitobacter sabulilitoris</name>
    <dbReference type="NCBI Taxonomy" id="2562655"/>
    <lineage>
        <taxon>Bacteria</taxon>
        <taxon>Pseudomonadati</taxon>
        <taxon>Pseudomonadota</taxon>
        <taxon>Alphaproteobacteria</taxon>
        <taxon>Rhodobacterales</taxon>
        <taxon>Roseobacteraceae</taxon>
        <taxon>Sulfitobacter</taxon>
    </lineage>
</organism>
<dbReference type="AlphaFoldDB" id="A0A5S3PMH4"/>